<dbReference type="Proteomes" id="UP000236075">
    <property type="component" value="Unassembled WGS sequence"/>
</dbReference>
<dbReference type="InterPro" id="IPR006597">
    <property type="entry name" value="Sel1-like"/>
</dbReference>
<dbReference type="EMBL" id="PJLB01000005">
    <property type="protein sequence ID" value="PND04095.1"/>
    <property type="molecule type" value="Genomic_DNA"/>
</dbReference>
<gene>
    <name evidence="1" type="ORF">CXT95_04835</name>
</gene>
<dbReference type="PANTHER" id="PTHR11102:SF160">
    <property type="entry name" value="ERAD-ASSOCIATED E3 UBIQUITIN-PROTEIN LIGASE COMPONENT HRD3"/>
    <property type="match status" value="1"/>
</dbReference>
<dbReference type="InterPro" id="IPR050767">
    <property type="entry name" value="Sel1_AlgK"/>
</dbReference>
<dbReference type="Gene3D" id="1.25.40.10">
    <property type="entry name" value="Tetratricopeptide repeat domain"/>
    <property type="match status" value="1"/>
</dbReference>
<protein>
    <submittedName>
        <fullName evidence="1">Sel1 repeat family protein</fullName>
    </submittedName>
</protein>
<dbReference type="GeneID" id="60880881"/>
<dbReference type="Pfam" id="PF08238">
    <property type="entry name" value="Sel1"/>
    <property type="match status" value="3"/>
</dbReference>
<evidence type="ECO:0000313" key="1">
    <source>
        <dbReference type="EMBL" id="PND04095.1"/>
    </source>
</evidence>
<accession>A0A2N8IVB0</accession>
<dbReference type="InterPro" id="IPR011990">
    <property type="entry name" value="TPR-like_helical_dom_sf"/>
</dbReference>
<dbReference type="RefSeq" id="WP_046436990.1">
    <property type="nucleotide sequence ID" value="NZ_AP021898.1"/>
</dbReference>
<evidence type="ECO:0000313" key="2">
    <source>
        <dbReference type="Proteomes" id="UP000236075"/>
    </source>
</evidence>
<dbReference type="AlphaFoldDB" id="A0A2N8IVB0"/>
<dbReference type="PANTHER" id="PTHR11102">
    <property type="entry name" value="SEL-1-LIKE PROTEIN"/>
    <property type="match status" value="1"/>
</dbReference>
<dbReference type="SMART" id="SM00671">
    <property type="entry name" value="SEL1"/>
    <property type="match status" value="3"/>
</dbReference>
<organism evidence="1 2">
    <name type="scientific">Akkermansia muciniphila</name>
    <dbReference type="NCBI Taxonomy" id="239935"/>
    <lineage>
        <taxon>Bacteria</taxon>
        <taxon>Pseudomonadati</taxon>
        <taxon>Verrucomicrobiota</taxon>
        <taxon>Verrucomicrobiia</taxon>
        <taxon>Verrucomicrobiales</taxon>
        <taxon>Akkermansiaceae</taxon>
        <taxon>Akkermansia</taxon>
    </lineage>
</organism>
<reference evidence="1 2" key="1">
    <citation type="journal article" date="2017" name="BMC Genomics">
        <title>Genome sequencing of 39 Akkermansia muciniphila isolates reveals its population structure, genomic and functional diverisity, and global distribution in mammalian gut microbiotas.</title>
        <authorList>
            <person name="Guo X."/>
            <person name="Li S."/>
            <person name="Zhang J."/>
            <person name="Wu F."/>
            <person name="Li X."/>
            <person name="Wu D."/>
            <person name="Zhang M."/>
            <person name="Ou Z."/>
            <person name="Jie Z."/>
            <person name="Yan Q."/>
            <person name="Li P."/>
            <person name="Yi J."/>
            <person name="Peng Y."/>
        </authorList>
    </citation>
    <scope>NUCLEOTIDE SEQUENCE [LARGE SCALE GENOMIC DNA]</scope>
    <source>
        <strain evidence="1 2">GP28</strain>
    </source>
</reference>
<dbReference type="SUPFAM" id="SSF81901">
    <property type="entry name" value="HCP-like"/>
    <property type="match status" value="1"/>
</dbReference>
<name>A0A2N8IVB0_9BACT</name>
<proteinExistence type="predicted"/>
<sequence>MKLTNCYRYMAVLYTASCGAASPLYGPLETGLQESQLLNSLKTCKSLEGPETDAYLSRTGLNGAYKTKKPIGGLFFSLHFEYGKDGGLKAVSFYSTTKAGKEEYDTRLKSLYKRMLNGLTGLYGPPMNLPDWIEKESLPAERVLYMHMWRLQPGCFLMAGLANMGASGYIPVFRISPPSGMPPKSRKDRNKLKSEWAAIPEFYEFIKAERFLANAVFAMSHKKYPDALQLFQKAADLGSPNGYWGLAHLYRLGPDGVEKNMRLADEYTRKSALSGFARAAMKFGKTWDQFCKSQDFTEAEAREWQNRNLRAARAGYASEQYNMGIICLYGFGVEKNLETAREWLEKAASQDHAQAKAALKALPDAGTGKDTPS</sequence>
<comment type="caution">
    <text evidence="1">The sequence shown here is derived from an EMBL/GenBank/DDBJ whole genome shotgun (WGS) entry which is preliminary data.</text>
</comment>